<proteinExistence type="inferred from homology"/>
<feature type="region of interest" description="Disordered" evidence="6">
    <location>
        <begin position="364"/>
        <end position="383"/>
    </location>
</feature>
<feature type="compositionally biased region" description="Polar residues" evidence="6">
    <location>
        <begin position="282"/>
        <end position="295"/>
    </location>
</feature>
<evidence type="ECO:0000256" key="3">
    <source>
        <dbReference type="ARBA" id="ARBA00023155"/>
    </source>
</evidence>
<dbReference type="InterPro" id="IPR008422">
    <property type="entry name" value="KN_HD"/>
</dbReference>
<evidence type="ECO:0000259" key="7">
    <source>
        <dbReference type="PROSITE" id="PS50071"/>
    </source>
</evidence>
<sequence>MLRDCPLSVFNPPFPPHLPSTIVSSIFISVMTVLSIRKRLLQAEESFFAASNEHTLEDFEHAWNALAVDIMKATNNNQMSPDDVALADAVSSRITSLCNTFIELTNDCDDISLSFERDLERVLKDHNHGKSHSHPRSSEEMLQSASAPYIKQAYSWLMLNLSNPYPPKEVREAIARKAGSDPKHVENWFGDARKRMGWNAIRKRHFANKRHSTVVAATAFFGGQTSELLTDTVRQDFAIMLADAEDMYSKKFTESKLARHIAGVTGSPRKERSPSASVEGEISSSHFHSSLPHTQRSARKRSRSLDSTDAPNTNVSKKRLRSSYSDEESPASLHSPSLATSPPPQSPVPHVIPASFQMNCQSSEFDDHLSSRHPSSDSPPMSLQAVLDPIRTFCNPSPSSFTLPSDVSDESITSQHIPNEASKRSKPVSIAPTQQSPTLYSSALALPHNILPSSLLSRKENTQFPTELQAPVPCSDSAVTQGFGLAPLASDVTHDTLFPGSTVDDRFLSTSHLDFASRSPSSVQDDNVTSWPSTIANTQIDGQFFGYLDSLPTEPTFTAQVDALPDFANVDLSFGNLFDLDASAAFPPSDPDFDSMLPVNRAENLATNDLLTLTTAAENSVSKFLQLEQLKKHRNRIQDYINTLEIQIATTLAV</sequence>
<keyword evidence="4 5" id="KW-0539">Nucleus</keyword>
<comment type="subcellular location">
    <subcellularLocation>
        <location evidence="5">Nucleus</location>
    </subcellularLocation>
</comment>
<evidence type="ECO:0000313" key="8">
    <source>
        <dbReference type="EMBL" id="KAF7784078.1"/>
    </source>
</evidence>
<dbReference type="Proteomes" id="UP000629468">
    <property type="component" value="Unassembled WGS sequence"/>
</dbReference>
<comment type="similarity">
    <text evidence="1">Belongs to the TALE/M-ATYP homeobox family.</text>
</comment>
<dbReference type="GO" id="GO:0003677">
    <property type="term" value="F:DNA binding"/>
    <property type="evidence" value="ECO:0007669"/>
    <property type="project" value="UniProtKB-UniRule"/>
</dbReference>
<feature type="compositionally biased region" description="Polar residues" evidence="6">
    <location>
        <begin position="372"/>
        <end position="381"/>
    </location>
</feature>
<dbReference type="EMBL" id="JABXXO010000001">
    <property type="protein sequence ID" value="KAF7784078.1"/>
    <property type="molecule type" value="Genomic_DNA"/>
</dbReference>
<dbReference type="GO" id="GO:0006355">
    <property type="term" value="P:regulation of DNA-templated transcription"/>
    <property type="evidence" value="ECO:0007669"/>
    <property type="project" value="InterPro"/>
</dbReference>
<dbReference type="GO" id="GO:0005634">
    <property type="term" value="C:nucleus"/>
    <property type="evidence" value="ECO:0007669"/>
    <property type="project" value="UniProtKB-SubCell"/>
</dbReference>
<dbReference type="InterPro" id="IPR001356">
    <property type="entry name" value="HD"/>
</dbReference>
<comment type="caution">
    <text evidence="8">The sequence shown here is derived from an EMBL/GenBank/DDBJ whole genome shotgun (WGS) entry which is preliminary data.</text>
</comment>
<dbReference type="CDD" id="cd00086">
    <property type="entry name" value="homeodomain"/>
    <property type="match status" value="1"/>
</dbReference>
<dbReference type="AlphaFoldDB" id="A0A8H7FA93"/>
<keyword evidence="2 5" id="KW-0238">DNA-binding</keyword>
<feature type="compositionally biased region" description="Polar residues" evidence="6">
    <location>
        <begin position="305"/>
        <end position="315"/>
    </location>
</feature>
<feature type="region of interest" description="Disordered" evidence="6">
    <location>
        <begin position="263"/>
        <end position="352"/>
    </location>
</feature>
<evidence type="ECO:0000256" key="2">
    <source>
        <dbReference type="ARBA" id="ARBA00023125"/>
    </source>
</evidence>
<organism evidence="8 9">
    <name type="scientific">Agaricus bisporus var. burnettii</name>
    <dbReference type="NCBI Taxonomy" id="192524"/>
    <lineage>
        <taxon>Eukaryota</taxon>
        <taxon>Fungi</taxon>
        <taxon>Dikarya</taxon>
        <taxon>Basidiomycota</taxon>
        <taxon>Agaricomycotina</taxon>
        <taxon>Agaricomycetes</taxon>
        <taxon>Agaricomycetidae</taxon>
        <taxon>Agaricales</taxon>
        <taxon>Agaricineae</taxon>
        <taxon>Agaricaceae</taxon>
        <taxon>Agaricus</taxon>
    </lineage>
</organism>
<gene>
    <name evidence="8" type="ORF">Agabi119p4_243</name>
</gene>
<dbReference type="Pfam" id="PF05920">
    <property type="entry name" value="Homeobox_KN"/>
    <property type="match status" value="1"/>
</dbReference>
<evidence type="ECO:0000256" key="4">
    <source>
        <dbReference type="ARBA" id="ARBA00023242"/>
    </source>
</evidence>
<feature type="domain" description="Homeobox" evidence="7">
    <location>
        <begin position="133"/>
        <end position="199"/>
    </location>
</feature>
<evidence type="ECO:0000313" key="9">
    <source>
        <dbReference type="Proteomes" id="UP000629468"/>
    </source>
</evidence>
<name>A0A8H7FA93_AGABI</name>
<dbReference type="SUPFAM" id="SSF46689">
    <property type="entry name" value="Homeodomain-like"/>
    <property type="match status" value="1"/>
</dbReference>
<reference evidence="8 9" key="1">
    <citation type="journal article" name="Sci. Rep.">
        <title>Telomere-to-telomere assembled and centromere annotated genomes of the two main subspecies of the button mushroom Agaricus bisporus reveal especially polymorphic chromosome ends.</title>
        <authorList>
            <person name="Sonnenberg A.S.M."/>
            <person name="Sedaghat-Telgerd N."/>
            <person name="Lavrijssen B."/>
            <person name="Ohm R.A."/>
            <person name="Hendrickx P.M."/>
            <person name="Scholtmeijer K."/>
            <person name="Baars J.J.P."/>
            <person name="van Peer A."/>
        </authorList>
    </citation>
    <scope>NUCLEOTIDE SEQUENCE [LARGE SCALE GENOMIC DNA]</scope>
    <source>
        <strain evidence="8 9">H119_p4</strain>
    </source>
</reference>
<feature type="compositionally biased region" description="Polar residues" evidence="6">
    <location>
        <begin position="401"/>
        <end position="417"/>
    </location>
</feature>
<evidence type="ECO:0000256" key="1">
    <source>
        <dbReference type="ARBA" id="ARBA00005800"/>
    </source>
</evidence>
<dbReference type="Gene3D" id="1.10.10.60">
    <property type="entry name" value="Homeodomain-like"/>
    <property type="match status" value="1"/>
</dbReference>
<feature type="DNA-binding region" description="Homeobox" evidence="5">
    <location>
        <begin position="135"/>
        <end position="200"/>
    </location>
</feature>
<protein>
    <submittedName>
        <fullName evidence="8">Transcriptional regulator family: Homeodomain</fullName>
    </submittedName>
</protein>
<dbReference type="PROSITE" id="PS50071">
    <property type="entry name" value="HOMEOBOX_2"/>
    <property type="match status" value="1"/>
</dbReference>
<evidence type="ECO:0000256" key="5">
    <source>
        <dbReference type="PROSITE-ProRule" id="PRU00108"/>
    </source>
</evidence>
<dbReference type="InterPro" id="IPR009057">
    <property type="entry name" value="Homeodomain-like_sf"/>
</dbReference>
<feature type="region of interest" description="Disordered" evidence="6">
    <location>
        <begin position="401"/>
        <end position="433"/>
    </location>
</feature>
<accession>A0A8H7FA93</accession>
<keyword evidence="3 5" id="KW-0371">Homeobox</keyword>
<evidence type="ECO:0000256" key="6">
    <source>
        <dbReference type="SAM" id="MobiDB-lite"/>
    </source>
</evidence>